<evidence type="ECO:0000313" key="5">
    <source>
        <dbReference type="Proteomes" id="UP000192578"/>
    </source>
</evidence>
<protein>
    <recommendedName>
        <fullName evidence="3">Amine oxidase domain-containing protein</fullName>
    </recommendedName>
</protein>
<evidence type="ECO:0000256" key="1">
    <source>
        <dbReference type="SAM" id="MobiDB-lite"/>
    </source>
</evidence>
<feature type="transmembrane region" description="Helical" evidence="2">
    <location>
        <begin position="121"/>
        <end position="140"/>
    </location>
</feature>
<dbReference type="Pfam" id="PF01593">
    <property type="entry name" value="Amino_oxidase"/>
    <property type="match status" value="1"/>
</dbReference>
<keyword evidence="2" id="KW-0472">Membrane</keyword>
<organism evidence="4 5">
    <name type="scientific">Hypsibius exemplaris</name>
    <name type="common">Freshwater tardigrade</name>
    <dbReference type="NCBI Taxonomy" id="2072580"/>
    <lineage>
        <taxon>Eukaryota</taxon>
        <taxon>Metazoa</taxon>
        <taxon>Ecdysozoa</taxon>
        <taxon>Tardigrada</taxon>
        <taxon>Eutardigrada</taxon>
        <taxon>Parachela</taxon>
        <taxon>Hypsibioidea</taxon>
        <taxon>Hypsibiidae</taxon>
        <taxon>Hypsibius</taxon>
    </lineage>
</organism>
<dbReference type="GO" id="GO:0016491">
    <property type="term" value="F:oxidoreductase activity"/>
    <property type="evidence" value="ECO:0007669"/>
    <property type="project" value="InterPro"/>
</dbReference>
<keyword evidence="5" id="KW-1185">Reference proteome</keyword>
<keyword evidence="2" id="KW-0812">Transmembrane</keyword>
<dbReference type="AlphaFoldDB" id="A0A9X6NDR2"/>
<evidence type="ECO:0000259" key="3">
    <source>
        <dbReference type="Pfam" id="PF01593"/>
    </source>
</evidence>
<sequence>MNGREAYPEGATECRCLPDSTASFKDTPCSRDVKQSPKFRFRYDDEGESQAENDKAAHPCVLASLLQDHSSCDCEIKVAIQTEHFQTEHFQTEHFQTKQRTAADSSSPENARAKKYPGYCYPFLLLVILAHLSALLFMICRISRGGDGRSRLDCEVLIVGGGFAGSYAAYQLAPHYGSRLCLVEGLPEVGGRIRDVSEKPGMGPKFGLGAMGVADSQTEMKSLANELGITLQTGTVSEVQKAQGKYFFNRGGSFENRSRLCEELFPNRNCTGNSGRTPLGAMFGRLMELRNASLELSTRERFAEFADFPALVTAHFGADGLAFLRESVSHVGSISAHGALDFLANLPKGAGKSYPVGGMSEFIVRMLDSAVSKGMQIYRGEPVQRIEHQAANEVFIVRTPAFTITPQRVLCSIDPIGFADVTGNVAEQIKGSLEFQGIVPQTVVTVTAWWHDRWWEESVYGGKNLSKAAHYRSCFNNMLVPTFPYGRDQNVTRAVYDDGTCVEKWETIDTTERLQREVVKELQAFFKDVTVPRPRSLNGFVFKNGWHFQQPQSVKSNDEVFEWSRRPFSRSSNFSLIGEAYNLNHAGWCDGALQSVKAVLTEHYNFTFSGTATTIASKIDSL</sequence>
<dbReference type="EMBL" id="MTYJ01000201">
    <property type="protein sequence ID" value="OWA50753.1"/>
    <property type="molecule type" value="Genomic_DNA"/>
</dbReference>
<accession>A0A9X6NDR2</accession>
<evidence type="ECO:0000313" key="4">
    <source>
        <dbReference type="EMBL" id="OWA50753.1"/>
    </source>
</evidence>
<keyword evidence="2" id="KW-1133">Transmembrane helix</keyword>
<dbReference type="OrthoDB" id="10051671at2759"/>
<evidence type="ECO:0000256" key="2">
    <source>
        <dbReference type="SAM" id="Phobius"/>
    </source>
</evidence>
<name>A0A9X6NDR2_HYPEX</name>
<feature type="compositionally biased region" description="Polar residues" evidence="1">
    <location>
        <begin position="98"/>
        <end position="109"/>
    </location>
</feature>
<dbReference type="Gene3D" id="3.50.50.60">
    <property type="entry name" value="FAD/NAD(P)-binding domain"/>
    <property type="match status" value="1"/>
</dbReference>
<proteinExistence type="predicted"/>
<feature type="domain" description="Amine oxidase" evidence="3">
    <location>
        <begin position="167"/>
        <end position="595"/>
    </location>
</feature>
<comment type="caution">
    <text evidence="4">The sequence shown here is derived from an EMBL/GenBank/DDBJ whole genome shotgun (WGS) entry which is preliminary data.</text>
</comment>
<feature type="region of interest" description="Disordered" evidence="1">
    <location>
        <begin position="91"/>
        <end position="110"/>
    </location>
</feature>
<dbReference type="SUPFAM" id="SSF51905">
    <property type="entry name" value="FAD/NAD(P)-binding domain"/>
    <property type="match status" value="1"/>
</dbReference>
<dbReference type="InterPro" id="IPR036188">
    <property type="entry name" value="FAD/NAD-bd_sf"/>
</dbReference>
<dbReference type="InterPro" id="IPR002937">
    <property type="entry name" value="Amino_oxidase"/>
</dbReference>
<gene>
    <name evidence="4" type="ORF">BV898_15259</name>
</gene>
<reference evidence="5" key="1">
    <citation type="submission" date="2017-01" db="EMBL/GenBank/DDBJ databases">
        <title>Comparative genomics of anhydrobiosis in the tardigrade Hypsibius dujardini.</title>
        <authorList>
            <person name="Yoshida Y."/>
            <person name="Koutsovoulos G."/>
            <person name="Laetsch D."/>
            <person name="Stevens L."/>
            <person name="Kumar S."/>
            <person name="Horikawa D."/>
            <person name="Ishino K."/>
            <person name="Komine S."/>
            <person name="Tomita M."/>
            <person name="Blaxter M."/>
            <person name="Arakawa K."/>
        </authorList>
    </citation>
    <scope>NUCLEOTIDE SEQUENCE [LARGE SCALE GENOMIC DNA]</scope>
    <source>
        <strain evidence="5">Z151</strain>
    </source>
</reference>
<dbReference type="Proteomes" id="UP000192578">
    <property type="component" value="Unassembled WGS sequence"/>
</dbReference>